<dbReference type="InterPro" id="IPR027417">
    <property type="entry name" value="P-loop_NTPase"/>
</dbReference>
<gene>
    <name evidence="2" type="ORF">CUR178_01300</name>
</gene>
<dbReference type="AlphaFoldDB" id="A0A836GLE1"/>
<dbReference type="SUPFAM" id="SSF52540">
    <property type="entry name" value="P-loop containing nucleoside triphosphate hydrolases"/>
    <property type="match status" value="1"/>
</dbReference>
<sequence>MPIWSLSSIKPTAVELCSDNEDVSSSSSSSNGSGHSGSGMRCSRSRADQGFLQERKSTSPLYLLPWQKPGEGPIGASSTSLHINRFTTGAMQYAITAPTARPLLLGPSSPAASVQAVHRRWRSSQEHCAPSEDASPMNTPRALSARSRSCSFAFPQQALEKYNTMNILVLGAPQVGKSLFINLYRAAITNTTRWPTAPVGVAGFYGTTTVEPFPNHARQPTWLCIDTPGSLYTAKDEVLLAKLTEGIPWKTKLKGPNALTLSQVKDLSPIAANKAHQCIIVVPATALIEDEGWMSALLWRQRYRPCDGVADTVLYLKNLTSSMRALMNDASPFVVVTKMDKFGGAGSRAACAALISILGQCVPVNRVYFTAAVEDRTQQGPGRTMVLESSTKQNLMRLHEDLCLTLQWCSRLEAVSHRDGNTGSGSTLGHR</sequence>
<evidence type="ECO:0000313" key="3">
    <source>
        <dbReference type="Proteomes" id="UP000674179"/>
    </source>
</evidence>
<dbReference type="KEGG" id="lenr:94168584"/>
<evidence type="ECO:0000256" key="1">
    <source>
        <dbReference type="SAM" id="MobiDB-lite"/>
    </source>
</evidence>
<feature type="compositionally biased region" description="Low complexity" evidence="1">
    <location>
        <begin position="24"/>
        <end position="33"/>
    </location>
</feature>
<reference evidence="2 3" key="1">
    <citation type="submission" date="2021-02" db="EMBL/GenBank/DDBJ databases">
        <title>Leishmania (Mundinia) enrietti genome sequencing and assembly.</title>
        <authorList>
            <person name="Almutairi H."/>
            <person name="Gatherer D."/>
        </authorList>
    </citation>
    <scope>NUCLEOTIDE SEQUENCE [LARGE SCALE GENOMIC DNA]</scope>
    <source>
        <strain evidence="2">CUR178</strain>
    </source>
</reference>
<dbReference type="Proteomes" id="UP000674179">
    <property type="component" value="Chromosome 35"/>
</dbReference>
<dbReference type="RefSeq" id="XP_067689177.1">
    <property type="nucleotide sequence ID" value="XM_067833074.1"/>
</dbReference>
<comment type="caution">
    <text evidence="2">The sequence shown here is derived from an EMBL/GenBank/DDBJ whole genome shotgun (WGS) entry which is preliminary data.</text>
</comment>
<dbReference type="Gene3D" id="3.40.50.300">
    <property type="entry name" value="P-loop containing nucleotide triphosphate hydrolases"/>
    <property type="match status" value="1"/>
</dbReference>
<dbReference type="GeneID" id="94168584"/>
<name>A0A836GLE1_LEIEN</name>
<feature type="region of interest" description="Disordered" evidence="1">
    <location>
        <begin position="18"/>
        <end position="50"/>
    </location>
</feature>
<protein>
    <submittedName>
        <fullName evidence="2">Uncharacterized protein</fullName>
    </submittedName>
</protein>
<dbReference type="EMBL" id="JAFHKP010000035">
    <property type="protein sequence ID" value="KAG5467655.1"/>
    <property type="molecule type" value="Genomic_DNA"/>
</dbReference>
<dbReference type="OrthoDB" id="244208at2759"/>
<accession>A0A836GLE1</accession>
<organism evidence="2 3">
    <name type="scientific">Leishmania enriettii</name>
    <dbReference type="NCBI Taxonomy" id="5663"/>
    <lineage>
        <taxon>Eukaryota</taxon>
        <taxon>Discoba</taxon>
        <taxon>Euglenozoa</taxon>
        <taxon>Kinetoplastea</taxon>
        <taxon>Metakinetoplastina</taxon>
        <taxon>Trypanosomatida</taxon>
        <taxon>Trypanosomatidae</taxon>
        <taxon>Leishmaniinae</taxon>
        <taxon>Leishmania</taxon>
    </lineage>
</organism>
<proteinExistence type="predicted"/>
<evidence type="ECO:0000313" key="2">
    <source>
        <dbReference type="EMBL" id="KAG5467655.1"/>
    </source>
</evidence>
<keyword evidence="3" id="KW-1185">Reference proteome</keyword>